<name>A0AAV2LSX4_KNICA</name>
<dbReference type="GO" id="GO:0016020">
    <property type="term" value="C:membrane"/>
    <property type="evidence" value="ECO:0007669"/>
    <property type="project" value="TreeGrafter"/>
</dbReference>
<organism evidence="8 9">
    <name type="scientific">Knipowitschia caucasica</name>
    <name type="common">Caucasian dwarf goby</name>
    <name type="synonym">Pomatoschistus caucasicus</name>
    <dbReference type="NCBI Taxonomy" id="637954"/>
    <lineage>
        <taxon>Eukaryota</taxon>
        <taxon>Metazoa</taxon>
        <taxon>Chordata</taxon>
        <taxon>Craniata</taxon>
        <taxon>Vertebrata</taxon>
        <taxon>Euteleostomi</taxon>
        <taxon>Actinopterygii</taxon>
        <taxon>Neopterygii</taxon>
        <taxon>Teleostei</taxon>
        <taxon>Neoteleostei</taxon>
        <taxon>Acanthomorphata</taxon>
        <taxon>Gobiaria</taxon>
        <taxon>Gobiiformes</taxon>
        <taxon>Gobioidei</taxon>
        <taxon>Gobiidae</taxon>
        <taxon>Gobiinae</taxon>
        <taxon>Knipowitschia</taxon>
    </lineage>
</organism>
<dbReference type="Gene3D" id="2.170.300.10">
    <property type="entry name" value="Tie2 ligand-binding domain superfamily"/>
    <property type="match status" value="1"/>
</dbReference>
<feature type="region of interest" description="Disordered" evidence="6">
    <location>
        <begin position="1"/>
        <end position="66"/>
    </location>
</feature>
<evidence type="ECO:0000259" key="7">
    <source>
        <dbReference type="PROSITE" id="PS50026"/>
    </source>
</evidence>
<feature type="compositionally biased region" description="Polar residues" evidence="6">
    <location>
        <begin position="13"/>
        <end position="25"/>
    </location>
</feature>
<comment type="caution">
    <text evidence="5">Lacks conserved residue(s) required for the propagation of feature annotation.</text>
</comment>
<dbReference type="Pfam" id="PF00053">
    <property type="entry name" value="EGF_laminin"/>
    <property type="match status" value="1"/>
</dbReference>
<feature type="disulfide bond" evidence="5">
    <location>
        <begin position="205"/>
        <end position="214"/>
    </location>
</feature>
<dbReference type="InterPro" id="IPR000742">
    <property type="entry name" value="EGF"/>
</dbReference>
<sequence length="254" mass="26629">MRPSGSLLPAHPFSQTAPEQPSCQSDCPRGSHLQSELAPVSVKASGGRGSGGRWSQGRGPGDRRGSSLCKKIGGVFAFRVGTVHRHERATWYVDVKNGKGTVHNNTGKAENTGNMGMAMKPPEPQPGGPGSVPSCLYGTNCTSTCSCQNHISCSHIDGSCLCREGWQGVDCTLSCSSGSWGLYCNNSCVCENGADCDPVNGTCVCAPGWRGELCSLPCPEGSFGRECRETCDCVNSESCNPETGHCRCLAGWTG</sequence>
<evidence type="ECO:0000256" key="3">
    <source>
        <dbReference type="ARBA" id="ARBA00022737"/>
    </source>
</evidence>
<dbReference type="PROSITE" id="PS50026">
    <property type="entry name" value="EGF_3"/>
    <property type="match status" value="1"/>
</dbReference>
<dbReference type="Proteomes" id="UP001497482">
    <property type="component" value="Chromosome 4"/>
</dbReference>
<evidence type="ECO:0000256" key="4">
    <source>
        <dbReference type="ARBA" id="ARBA00023157"/>
    </source>
</evidence>
<keyword evidence="1 5" id="KW-0245">EGF-like domain</keyword>
<reference evidence="8 9" key="1">
    <citation type="submission" date="2024-04" db="EMBL/GenBank/DDBJ databases">
        <authorList>
            <person name="Waldvogel A.-M."/>
            <person name="Schoenle A."/>
        </authorList>
    </citation>
    <scope>NUCLEOTIDE SEQUENCE [LARGE SCALE GENOMIC DNA]</scope>
</reference>
<accession>A0AAV2LSX4</accession>
<keyword evidence="3" id="KW-0677">Repeat</keyword>
<proteinExistence type="predicted"/>
<dbReference type="EMBL" id="OZ035826">
    <property type="protein sequence ID" value="CAL1604433.1"/>
    <property type="molecule type" value="Genomic_DNA"/>
</dbReference>
<dbReference type="SUPFAM" id="SSF55718">
    <property type="entry name" value="SCP-like"/>
    <property type="match status" value="1"/>
</dbReference>
<evidence type="ECO:0000313" key="8">
    <source>
        <dbReference type="EMBL" id="CAL1604433.1"/>
    </source>
</evidence>
<dbReference type="PANTHER" id="PTHR24052">
    <property type="entry name" value="DELTA-RELATED"/>
    <property type="match status" value="1"/>
</dbReference>
<evidence type="ECO:0000256" key="6">
    <source>
        <dbReference type="SAM" id="MobiDB-lite"/>
    </source>
</evidence>
<feature type="domain" description="EGF-like" evidence="7">
    <location>
        <begin position="185"/>
        <end position="215"/>
    </location>
</feature>
<dbReference type="PROSITE" id="PS00022">
    <property type="entry name" value="EGF_1"/>
    <property type="match status" value="2"/>
</dbReference>
<dbReference type="PANTHER" id="PTHR24052:SF8">
    <property type="entry name" value="NIMROD A, ISOFORM E"/>
    <property type="match status" value="1"/>
</dbReference>
<dbReference type="InterPro" id="IPR002049">
    <property type="entry name" value="LE_dom"/>
</dbReference>
<dbReference type="FunFam" id="2.170.300.10:FF:000002">
    <property type="entry name" value="Multiple epidermal growth factor-like domains 10"/>
    <property type="match status" value="1"/>
</dbReference>
<gene>
    <name evidence="8" type="ORF">KC01_LOCUS31943</name>
</gene>
<protein>
    <recommendedName>
        <fullName evidence="7">EGF-like domain-containing protein</fullName>
    </recommendedName>
</protein>
<evidence type="ECO:0000256" key="2">
    <source>
        <dbReference type="ARBA" id="ARBA00022729"/>
    </source>
</evidence>
<dbReference type="SMART" id="SM00181">
    <property type="entry name" value="EGF"/>
    <property type="match status" value="2"/>
</dbReference>
<keyword evidence="4 5" id="KW-1015">Disulfide bond</keyword>
<dbReference type="InterPro" id="IPR052485">
    <property type="entry name" value="MEGF_diff_regulators"/>
</dbReference>
<dbReference type="Gene3D" id="3.30.1050.10">
    <property type="entry name" value="SCP2 sterol-binding domain"/>
    <property type="match status" value="1"/>
</dbReference>
<evidence type="ECO:0000256" key="5">
    <source>
        <dbReference type="PROSITE-ProRule" id="PRU00076"/>
    </source>
</evidence>
<dbReference type="InterPro" id="IPR036527">
    <property type="entry name" value="SCP2_sterol-bd_dom_sf"/>
</dbReference>
<evidence type="ECO:0000256" key="1">
    <source>
        <dbReference type="ARBA" id="ARBA00022536"/>
    </source>
</evidence>
<keyword evidence="2" id="KW-0732">Signal</keyword>
<evidence type="ECO:0000313" key="9">
    <source>
        <dbReference type="Proteomes" id="UP001497482"/>
    </source>
</evidence>
<dbReference type="AlphaFoldDB" id="A0AAV2LSX4"/>
<keyword evidence="9" id="KW-1185">Reference proteome</keyword>
<dbReference type="PRINTS" id="PR00011">
    <property type="entry name" value="EGFLAMININ"/>
</dbReference>